<evidence type="ECO:0000313" key="2">
    <source>
        <dbReference type="EMBL" id="MPM49583.1"/>
    </source>
</evidence>
<evidence type="ECO:0000256" key="1">
    <source>
        <dbReference type="SAM" id="MobiDB-lite"/>
    </source>
</evidence>
<feature type="region of interest" description="Disordered" evidence="1">
    <location>
        <begin position="198"/>
        <end position="229"/>
    </location>
</feature>
<protein>
    <submittedName>
        <fullName evidence="2">Uncharacterized protein</fullName>
    </submittedName>
</protein>
<proteinExistence type="predicted"/>
<dbReference type="AlphaFoldDB" id="A0A645AFH8"/>
<gene>
    <name evidence="2" type="ORF">SDC9_96313</name>
</gene>
<name>A0A645AFH8_9ZZZZ</name>
<reference evidence="2" key="1">
    <citation type="submission" date="2019-08" db="EMBL/GenBank/DDBJ databases">
        <authorList>
            <person name="Kucharzyk K."/>
            <person name="Murdoch R.W."/>
            <person name="Higgins S."/>
            <person name="Loffler F."/>
        </authorList>
    </citation>
    <scope>NUCLEOTIDE SEQUENCE</scope>
</reference>
<comment type="caution">
    <text evidence="2">The sequence shown here is derived from an EMBL/GenBank/DDBJ whole genome shotgun (WGS) entry which is preliminary data.</text>
</comment>
<dbReference type="EMBL" id="VSSQ01012587">
    <property type="protein sequence ID" value="MPM49583.1"/>
    <property type="molecule type" value="Genomic_DNA"/>
</dbReference>
<organism evidence="2">
    <name type="scientific">bioreactor metagenome</name>
    <dbReference type="NCBI Taxonomy" id="1076179"/>
    <lineage>
        <taxon>unclassified sequences</taxon>
        <taxon>metagenomes</taxon>
        <taxon>ecological metagenomes</taxon>
    </lineage>
</organism>
<feature type="region of interest" description="Disordered" evidence="1">
    <location>
        <begin position="269"/>
        <end position="288"/>
    </location>
</feature>
<accession>A0A645AFH8</accession>
<sequence>MRHPRCVAAQCGREYGRLGRPVVGRLGAGEGALAQPGQEDQVPFQSLGTVHGQQFDRFVAARNRLVESAALLAFDPEPGEQAAERAVPVDVDVLPHRVGEPLELAASSGVEQVHIRAQLQRYPAAVDHPVHEFEERLVAMPAQIAQLGGEGRQPPSGIVRDRRRAQVLHRIHQTQLGGWFELLADVGQGIATIGTTGGLRSAQQLSSPTAHDRKITRPDPPSGPAQQPHHLWIGGDIIDQLQRGDHIGDLRHLQQTAQADDLDRNITAHQGFEDRSDGRVRPGQHRDL</sequence>